<keyword evidence="3" id="KW-1185">Reference proteome</keyword>
<comment type="caution">
    <text evidence="2">The sequence shown here is derived from an EMBL/GenBank/DDBJ whole genome shotgun (WGS) entry which is preliminary data.</text>
</comment>
<evidence type="ECO:0000313" key="2">
    <source>
        <dbReference type="EMBL" id="MPC76705.1"/>
    </source>
</evidence>
<dbReference type="EMBL" id="VSRR010044006">
    <property type="protein sequence ID" value="MPC76705.1"/>
    <property type="molecule type" value="Genomic_DNA"/>
</dbReference>
<evidence type="ECO:0000256" key="1">
    <source>
        <dbReference type="SAM" id="MobiDB-lite"/>
    </source>
</evidence>
<reference evidence="2 3" key="1">
    <citation type="submission" date="2019-05" db="EMBL/GenBank/DDBJ databases">
        <title>Another draft genome of Portunus trituberculatus and its Hox gene families provides insights of decapod evolution.</title>
        <authorList>
            <person name="Jeong J.-H."/>
            <person name="Song I."/>
            <person name="Kim S."/>
            <person name="Choi T."/>
            <person name="Kim D."/>
            <person name="Ryu S."/>
            <person name="Kim W."/>
        </authorList>
    </citation>
    <scope>NUCLEOTIDE SEQUENCE [LARGE SCALE GENOMIC DNA]</scope>
    <source>
        <tissue evidence="2">Muscle</tissue>
    </source>
</reference>
<evidence type="ECO:0000313" key="3">
    <source>
        <dbReference type="Proteomes" id="UP000324222"/>
    </source>
</evidence>
<dbReference type="Proteomes" id="UP000324222">
    <property type="component" value="Unassembled WGS sequence"/>
</dbReference>
<feature type="compositionally biased region" description="Polar residues" evidence="1">
    <location>
        <begin position="27"/>
        <end position="36"/>
    </location>
</feature>
<name>A0A5B7I3H1_PORTR</name>
<proteinExistence type="predicted"/>
<feature type="compositionally biased region" description="Basic and acidic residues" evidence="1">
    <location>
        <begin position="1"/>
        <end position="16"/>
    </location>
</feature>
<dbReference type="AlphaFoldDB" id="A0A5B7I3H1"/>
<protein>
    <submittedName>
        <fullName evidence="2">Uncharacterized protein</fullName>
    </submittedName>
</protein>
<organism evidence="2 3">
    <name type="scientific">Portunus trituberculatus</name>
    <name type="common">Swimming crab</name>
    <name type="synonym">Neptunus trituberculatus</name>
    <dbReference type="NCBI Taxonomy" id="210409"/>
    <lineage>
        <taxon>Eukaryota</taxon>
        <taxon>Metazoa</taxon>
        <taxon>Ecdysozoa</taxon>
        <taxon>Arthropoda</taxon>
        <taxon>Crustacea</taxon>
        <taxon>Multicrustacea</taxon>
        <taxon>Malacostraca</taxon>
        <taxon>Eumalacostraca</taxon>
        <taxon>Eucarida</taxon>
        <taxon>Decapoda</taxon>
        <taxon>Pleocyemata</taxon>
        <taxon>Brachyura</taxon>
        <taxon>Eubrachyura</taxon>
        <taxon>Portunoidea</taxon>
        <taxon>Portunidae</taxon>
        <taxon>Portuninae</taxon>
        <taxon>Portunus</taxon>
    </lineage>
</organism>
<feature type="region of interest" description="Disordered" evidence="1">
    <location>
        <begin position="1"/>
        <end position="36"/>
    </location>
</feature>
<accession>A0A5B7I3H1</accession>
<sequence length="163" mass="18688">MIRTIGREQNDEKTRTPQDASPHHHSSPSYTENSYDKVMTTQTEIRMTRMLRHITTHHKVLNASSLRKGKGQNARDRQSDEPLVRRQRWGAFYVCPVTHFHPTNPVFHDTLLGCDALLSDGMVMEETGDAAGRDVDYLEGSVTWLHVLQFCYVSRQAPCITTY</sequence>
<gene>
    <name evidence="2" type="ORF">E2C01_071130</name>
</gene>
<feature type="region of interest" description="Disordered" evidence="1">
    <location>
        <begin position="61"/>
        <end position="81"/>
    </location>
</feature>